<dbReference type="InterPro" id="IPR043129">
    <property type="entry name" value="ATPase_NBD"/>
</dbReference>
<evidence type="ECO:0000313" key="1">
    <source>
        <dbReference type="EMBL" id="SVD49243.1"/>
    </source>
</evidence>
<feature type="non-terminal residue" evidence="1">
    <location>
        <position position="1"/>
    </location>
</feature>
<name>A0A382VRY8_9ZZZZ</name>
<protein>
    <submittedName>
        <fullName evidence="1">Uncharacterized protein</fullName>
    </submittedName>
</protein>
<dbReference type="SUPFAM" id="SSF53067">
    <property type="entry name" value="Actin-like ATPase domain"/>
    <property type="match status" value="1"/>
</dbReference>
<dbReference type="AlphaFoldDB" id="A0A382VRY8"/>
<sequence length="282" mass="31991">DDEFLPQPGKYHPNVNASFLNKIPIDQTVLGVHIDAGRISTTVIQENKGIKSLLAVDLFSADNRHLDSAETPSDFSDACQEAMDRLDDKLLDYDDLYKSASRSVNRRDAIALTIEHDRMLLRLVQVPKENKKEKQQVIEWAIKKDLPFPADDAILNYVAGNNNIYHVGVGEKNILEDTADLLTELGWEIRSWYPVAQAVYNAFIWSYPEHRKKNTLIIHLGEENSTILGCVKGRLIIVRPLYIGVQSLTEALRDNGLPIDKWYARDAYKVSESFLRAMGQKV</sequence>
<feature type="non-terminal residue" evidence="1">
    <location>
        <position position="282"/>
    </location>
</feature>
<reference evidence="1" key="1">
    <citation type="submission" date="2018-05" db="EMBL/GenBank/DDBJ databases">
        <authorList>
            <person name="Lanie J.A."/>
            <person name="Ng W.-L."/>
            <person name="Kazmierczak K.M."/>
            <person name="Andrzejewski T.M."/>
            <person name="Davidsen T.M."/>
            <person name="Wayne K.J."/>
            <person name="Tettelin H."/>
            <person name="Glass J.I."/>
            <person name="Rusch D."/>
            <person name="Podicherti R."/>
            <person name="Tsui H.-C.T."/>
            <person name="Winkler M.E."/>
        </authorList>
    </citation>
    <scope>NUCLEOTIDE SEQUENCE</scope>
</reference>
<dbReference type="Gene3D" id="3.30.420.40">
    <property type="match status" value="2"/>
</dbReference>
<dbReference type="Gene3D" id="3.30.1490.300">
    <property type="match status" value="1"/>
</dbReference>
<proteinExistence type="predicted"/>
<accession>A0A382VRY8</accession>
<gene>
    <name evidence="1" type="ORF">METZ01_LOCUS402097</name>
</gene>
<organism evidence="1">
    <name type="scientific">marine metagenome</name>
    <dbReference type="NCBI Taxonomy" id="408172"/>
    <lineage>
        <taxon>unclassified sequences</taxon>
        <taxon>metagenomes</taxon>
        <taxon>ecological metagenomes</taxon>
    </lineage>
</organism>
<dbReference type="EMBL" id="UINC01154132">
    <property type="protein sequence ID" value="SVD49243.1"/>
    <property type="molecule type" value="Genomic_DNA"/>
</dbReference>